<dbReference type="AlphaFoldDB" id="A0AAF0P9K8"/>
<dbReference type="GeneID" id="39863176"/>
<dbReference type="RefSeq" id="WP_084158304.1">
    <property type="nucleotide sequence ID" value="NZ_CP101873.1"/>
</dbReference>
<reference evidence="4 5" key="1">
    <citation type="submission" date="2022-07" db="EMBL/GenBank/DDBJ databases">
        <title>Two temperate virus in Haloterrigena jeotgali A29.</title>
        <authorList>
            <person name="Deng X."/>
        </authorList>
    </citation>
    <scope>NUCLEOTIDE SEQUENCE [LARGE SCALE GENOMIC DNA]</scope>
    <source>
        <strain evidence="4 5">A29</strain>
    </source>
</reference>
<dbReference type="InterPro" id="IPR041685">
    <property type="entry name" value="AAA_GajA/Old/RecF-like"/>
</dbReference>
<dbReference type="PANTHER" id="PTHR43581:SF4">
    <property type="entry name" value="ATP_GTP PHOSPHATASE"/>
    <property type="match status" value="1"/>
</dbReference>
<evidence type="ECO:0000313" key="5">
    <source>
        <dbReference type="Proteomes" id="UP001224926"/>
    </source>
</evidence>
<dbReference type="PANTHER" id="PTHR43581">
    <property type="entry name" value="ATP/GTP PHOSPHATASE"/>
    <property type="match status" value="1"/>
</dbReference>
<evidence type="ECO:0000259" key="3">
    <source>
        <dbReference type="Pfam" id="PF20469"/>
    </source>
</evidence>
<proteinExistence type="predicted"/>
<feature type="domain" description="Endonuclease GajA/Old nuclease/RecF-like AAA" evidence="2">
    <location>
        <begin position="1"/>
        <end position="424"/>
    </location>
</feature>
<feature type="compositionally biased region" description="Acidic residues" evidence="1">
    <location>
        <begin position="678"/>
        <end position="697"/>
    </location>
</feature>
<dbReference type="InterPro" id="IPR027417">
    <property type="entry name" value="P-loop_NTPase"/>
</dbReference>
<name>A0AAF0P9K8_9EURY</name>
<dbReference type="Pfam" id="PF20469">
    <property type="entry name" value="OLD-like_TOPRIM"/>
    <property type="match status" value="1"/>
</dbReference>
<feature type="domain" description="OLD protein-like TOPRIM" evidence="3">
    <location>
        <begin position="478"/>
        <end position="545"/>
    </location>
</feature>
<accession>A0AAF0P9K8</accession>
<dbReference type="InterPro" id="IPR034139">
    <property type="entry name" value="TOPRIM_OLD"/>
</dbReference>
<evidence type="ECO:0000259" key="2">
    <source>
        <dbReference type="Pfam" id="PF13175"/>
    </source>
</evidence>
<dbReference type="Gene3D" id="3.40.50.300">
    <property type="entry name" value="P-loop containing nucleotide triphosphate hydrolases"/>
    <property type="match status" value="2"/>
</dbReference>
<evidence type="ECO:0000313" key="4">
    <source>
        <dbReference type="EMBL" id="WMT06921.1"/>
    </source>
</evidence>
<sequence length="705" mass="79310">MLKSTKVQNYRSIVDSGTVELNQKMTTIVGGNEAGKTNFLKSLTLLGDPNEIPREKLCDYNSEKITSKKMGDIQVLEVELPSQSLASDSNAHLFHRRRYVREEGSNDAYFIEPSESDGSLATVKRYADGTHKATFNDQEVEKRYLTSLLTSRTQQLGNQITVEQISSELGMRIRRLRRTPFEEDAETDFQDSLDDLQNYIRENNEVIAGQYDEEESAGSHNAEKLISEIIGIIESSREESGIRIYESDLRHLPDIHYYGEIDEIKDEVAIEELRENPEENAAYSAILSYAGLEPEELDDLSSGEIRDRRQRAGEEFSDLFNQYWNQSTIDIEIELSGGRVSLQFYDESNKRKAASDRSRGLRRFVSFLAQVISQSDSQLENSIVLLDSPGVHLHPEGHRNLRNSLSRLAESNQLIFATHAPYMIDTQNLTRIRVARRPGDGSGTKVQKLGHQETPSDDSLASVRASLGATFSDSLFSSSKTVLVEGFEDRLYLNSFSKLFDKLNDGESFHPNIQIIDCGGATKTTYMGRLVDAENYEYAVFLDGDEEGRVANDQLIEDGVPSKHVLTVSDILTTDAEVTVEDLFSREFSSKITAEVHGLSLDDIEEEFYNSDKSVVESLNGEIKRIQGISDGGLVVKKKEIAKRISEKILEKDDIDLDDETIDNFSNLISEINRIVADEDDISSGEQTGEGEEDEETRTELENEE</sequence>
<feature type="region of interest" description="Disordered" evidence="1">
    <location>
        <begin position="436"/>
        <end position="458"/>
    </location>
</feature>
<organism evidence="4 5">
    <name type="scientific">Natrinema thermotolerans</name>
    <dbReference type="NCBI Taxonomy" id="121872"/>
    <lineage>
        <taxon>Archaea</taxon>
        <taxon>Methanobacteriati</taxon>
        <taxon>Methanobacteriota</taxon>
        <taxon>Stenosarchaea group</taxon>
        <taxon>Halobacteria</taxon>
        <taxon>Halobacteriales</taxon>
        <taxon>Natrialbaceae</taxon>
        <taxon>Natrinema</taxon>
    </lineage>
</organism>
<keyword evidence="5" id="KW-1185">Reference proteome</keyword>
<dbReference type="Proteomes" id="UP001224926">
    <property type="component" value="Chromosome"/>
</dbReference>
<dbReference type="SUPFAM" id="SSF52540">
    <property type="entry name" value="P-loop containing nucleoside triphosphate hydrolases"/>
    <property type="match status" value="1"/>
</dbReference>
<feature type="region of interest" description="Disordered" evidence="1">
    <location>
        <begin position="677"/>
        <end position="705"/>
    </location>
</feature>
<dbReference type="Pfam" id="PF13175">
    <property type="entry name" value="AAA_15"/>
    <property type="match status" value="1"/>
</dbReference>
<dbReference type="EMBL" id="CP101873">
    <property type="protein sequence ID" value="WMT06921.1"/>
    <property type="molecule type" value="Genomic_DNA"/>
</dbReference>
<evidence type="ECO:0000256" key="1">
    <source>
        <dbReference type="SAM" id="MobiDB-lite"/>
    </source>
</evidence>
<dbReference type="InterPro" id="IPR051396">
    <property type="entry name" value="Bact_Antivir_Def_Nuclease"/>
</dbReference>
<protein>
    <submittedName>
        <fullName evidence="4">AAA family ATPase</fullName>
    </submittedName>
</protein>
<gene>
    <name evidence="4" type="ORF">NP511_16215</name>
</gene>